<dbReference type="Pfam" id="PF06698">
    <property type="entry name" value="DUF1192"/>
    <property type="match status" value="1"/>
</dbReference>
<dbReference type="EMBL" id="CP144918">
    <property type="protein sequence ID" value="WWA47891.1"/>
    <property type="molecule type" value="Genomic_DNA"/>
</dbReference>
<organism evidence="2 3">
    <name type="scientific">Pelagerythrobacter marensis</name>
    <dbReference type="NCBI Taxonomy" id="543877"/>
    <lineage>
        <taxon>Bacteria</taxon>
        <taxon>Pseudomonadati</taxon>
        <taxon>Pseudomonadota</taxon>
        <taxon>Alphaproteobacteria</taxon>
        <taxon>Sphingomonadales</taxon>
        <taxon>Erythrobacteraceae</taxon>
        <taxon>Pelagerythrobacter</taxon>
    </lineage>
</organism>
<accession>A0ABZ2D4K5</accession>
<evidence type="ECO:0000313" key="2">
    <source>
        <dbReference type="EMBL" id="WWA47891.1"/>
    </source>
</evidence>
<gene>
    <name evidence="2" type="ORF">V5F89_03005</name>
</gene>
<evidence type="ECO:0000313" key="3">
    <source>
        <dbReference type="Proteomes" id="UP001335183"/>
    </source>
</evidence>
<proteinExistence type="predicted"/>
<keyword evidence="3" id="KW-1185">Reference proteome</keyword>
<dbReference type="Proteomes" id="UP001335183">
    <property type="component" value="Chromosome"/>
</dbReference>
<feature type="region of interest" description="Disordered" evidence="1">
    <location>
        <begin position="47"/>
        <end position="67"/>
    </location>
</feature>
<sequence>MEEDDRPRPRGDAASKLAGEDLSPYSRDELGERIALLEAEIARVEKHRRSVDAHRDAADALFRKPAR</sequence>
<dbReference type="RefSeq" id="WP_338446778.1">
    <property type="nucleotide sequence ID" value="NZ_CP144918.1"/>
</dbReference>
<feature type="region of interest" description="Disordered" evidence="1">
    <location>
        <begin position="1"/>
        <end position="25"/>
    </location>
</feature>
<name>A0ABZ2D4K5_9SPHN</name>
<protein>
    <submittedName>
        <fullName evidence="2">DUF1192 domain-containing protein</fullName>
    </submittedName>
</protein>
<dbReference type="InterPro" id="IPR009579">
    <property type="entry name" value="DUF1192"/>
</dbReference>
<evidence type="ECO:0000256" key="1">
    <source>
        <dbReference type="SAM" id="MobiDB-lite"/>
    </source>
</evidence>
<feature type="compositionally biased region" description="Basic and acidic residues" evidence="1">
    <location>
        <begin position="1"/>
        <end position="13"/>
    </location>
</feature>
<reference evidence="2 3" key="1">
    <citation type="submission" date="2024-02" db="EMBL/GenBank/DDBJ databases">
        <title>The whole genome sequence of five bacterial samples isolated from Abu Dhabi Sabkha-shore region.</title>
        <authorList>
            <person name="Sudalaimuthuasari N."/>
            <person name="Sarfraz B."/>
            <person name="Tuyisabe J.D."/>
            <person name="Mugisha Ntwali L.D.M."/>
            <person name="Ali A.I.A.A."/>
            <person name="Almansoori S.Z.A."/>
            <person name="Alajami H.S.A."/>
            <person name="Almeqbaali A.A.S."/>
            <person name="Kundu B."/>
            <person name="Saeed E.E."/>
            <person name="Sukumarinath V."/>
            <person name="Mishra A.K."/>
            <person name="Hazzouri K.M."/>
            <person name="Almaskari R."/>
            <person name="Sharma A.K."/>
            <person name="Amiri K.M.A."/>
        </authorList>
    </citation>
    <scope>NUCLEOTIDE SEQUENCE [LARGE SCALE GENOMIC DNA]</scope>
    <source>
        <strain evidence="3">kcgeb_sd</strain>
    </source>
</reference>